<dbReference type="SUPFAM" id="SSF53850">
    <property type="entry name" value="Periplasmic binding protein-like II"/>
    <property type="match status" value="1"/>
</dbReference>
<dbReference type="Proteomes" id="UP001501169">
    <property type="component" value="Unassembled WGS sequence"/>
</dbReference>
<evidence type="ECO:0000313" key="4">
    <source>
        <dbReference type="EMBL" id="GAA0563667.1"/>
    </source>
</evidence>
<dbReference type="Gene3D" id="3.40.190.10">
    <property type="entry name" value="Periplasmic binding protein-like II"/>
    <property type="match status" value="2"/>
</dbReference>
<evidence type="ECO:0000313" key="5">
    <source>
        <dbReference type="Proteomes" id="UP001501169"/>
    </source>
</evidence>
<dbReference type="Pfam" id="PF00497">
    <property type="entry name" value="SBP_bac_3"/>
    <property type="match status" value="1"/>
</dbReference>
<dbReference type="InterPro" id="IPR001638">
    <property type="entry name" value="Solute-binding_3/MltF_N"/>
</dbReference>
<evidence type="ECO:0000256" key="1">
    <source>
        <dbReference type="ARBA" id="ARBA00010333"/>
    </source>
</evidence>
<organism evidence="4 5">
    <name type="scientific">Rheinheimera aquimaris</name>
    <dbReference type="NCBI Taxonomy" id="412437"/>
    <lineage>
        <taxon>Bacteria</taxon>
        <taxon>Pseudomonadati</taxon>
        <taxon>Pseudomonadota</taxon>
        <taxon>Gammaproteobacteria</taxon>
        <taxon>Chromatiales</taxon>
        <taxon>Chromatiaceae</taxon>
        <taxon>Rheinheimera</taxon>
    </lineage>
</organism>
<name>A0ABP3PF68_9GAMM</name>
<comment type="similarity">
    <text evidence="1">Belongs to the bacterial solute-binding protein 3 family.</text>
</comment>
<dbReference type="PANTHER" id="PTHR35936">
    <property type="entry name" value="MEMBRANE-BOUND LYTIC MUREIN TRANSGLYCOSYLASE F"/>
    <property type="match status" value="1"/>
</dbReference>
<dbReference type="EMBL" id="BAAAEO010000006">
    <property type="protein sequence ID" value="GAA0563667.1"/>
    <property type="molecule type" value="Genomic_DNA"/>
</dbReference>
<feature type="domain" description="Solute-binding protein family 3/N-terminal" evidence="3">
    <location>
        <begin position="28"/>
        <end position="239"/>
    </location>
</feature>
<evidence type="ECO:0000259" key="3">
    <source>
        <dbReference type="Pfam" id="PF00497"/>
    </source>
</evidence>
<reference evidence="5" key="1">
    <citation type="journal article" date="2019" name="Int. J. Syst. Evol. Microbiol.">
        <title>The Global Catalogue of Microorganisms (GCM) 10K type strain sequencing project: providing services to taxonomists for standard genome sequencing and annotation.</title>
        <authorList>
            <consortium name="The Broad Institute Genomics Platform"/>
            <consortium name="The Broad Institute Genome Sequencing Center for Infectious Disease"/>
            <person name="Wu L."/>
            <person name="Ma J."/>
        </authorList>
    </citation>
    <scope>NUCLEOTIDE SEQUENCE [LARGE SCALE GENOMIC DNA]</scope>
    <source>
        <strain evidence="5">JCM 14331</strain>
    </source>
</reference>
<keyword evidence="2" id="KW-0732">Signal</keyword>
<accession>A0ABP3PF68</accession>
<comment type="caution">
    <text evidence="4">The sequence shown here is derived from an EMBL/GenBank/DDBJ whole genome shotgun (WGS) entry which is preliminary data.</text>
</comment>
<gene>
    <name evidence="4" type="ORF">GCM10009098_34750</name>
</gene>
<protein>
    <recommendedName>
        <fullName evidence="3">Solute-binding protein family 3/N-terminal domain-containing protein</fullName>
    </recommendedName>
</protein>
<dbReference type="PANTHER" id="PTHR35936:SF25">
    <property type="entry name" value="ABC TRANSPORTER SUBSTRATE-BINDING PROTEIN"/>
    <property type="match status" value="1"/>
</dbReference>
<evidence type="ECO:0000256" key="2">
    <source>
        <dbReference type="ARBA" id="ARBA00022729"/>
    </source>
</evidence>
<proteinExistence type="inferred from homology"/>
<keyword evidence="5" id="KW-1185">Reference proteome</keyword>
<sequence length="245" mass="28808">MHNNIWLISLLFTLPQASAETFKVAIYYPQVPPYMYAANDNVPLGVVPELLNAFFDEQPYELEYVFENRQRAELGVYSGKYDATVLAEKWTEEPDALLFTQPIVEHHDYLYSLRPVTDEELTVNSNHSICLRRYYKYTAFSQQLSEGQLIRLDSDSEFDQFNMLVNGRCDLVYMNEHVANWLINNHFPDTHFYRNSVETDKADLTLALHPKWAVLKKRLDAYIREAHRNGLIDRSLARHMRKKPR</sequence>